<feature type="compositionally biased region" description="Polar residues" evidence="2">
    <location>
        <begin position="268"/>
        <end position="292"/>
    </location>
</feature>
<dbReference type="EMBL" id="GL629769">
    <property type="protein sequence ID" value="EFX03123.1"/>
    <property type="molecule type" value="Genomic_DNA"/>
</dbReference>
<proteinExistence type="predicted"/>
<dbReference type="Gene3D" id="1.25.40.10">
    <property type="entry name" value="Tetratricopeptide repeat domain"/>
    <property type="match status" value="2"/>
</dbReference>
<dbReference type="RefSeq" id="XP_014172605.1">
    <property type="nucleotide sequence ID" value="XM_014317130.1"/>
</dbReference>
<feature type="region of interest" description="Disordered" evidence="2">
    <location>
        <begin position="742"/>
        <end position="769"/>
    </location>
</feature>
<accession>F0XHD2</accession>
<feature type="region of interest" description="Disordered" evidence="2">
    <location>
        <begin position="268"/>
        <end position="355"/>
    </location>
</feature>
<feature type="region of interest" description="Disordered" evidence="2">
    <location>
        <begin position="1"/>
        <end position="22"/>
    </location>
</feature>
<dbReference type="FunCoup" id="F0XHD2">
    <property type="interactions" value="58"/>
</dbReference>
<dbReference type="SMART" id="SM00671">
    <property type="entry name" value="SEL1"/>
    <property type="match status" value="7"/>
</dbReference>
<dbReference type="InterPro" id="IPR051726">
    <property type="entry name" value="Chitin_Synth_Reg"/>
</dbReference>
<evidence type="ECO:0000256" key="1">
    <source>
        <dbReference type="ARBA" id="ARBA00022737"/>
    </source>
</evidence>
<keyword evidence="1" id="KW-0677">Repeat</keyword>
<feature type="region of interest" description="Disordered" evidence="2">
    <location>
        <begin position="147"/>
        <end position="226"/>
    </location>
</feature>
<evidence type="ECO:0000313" key="3">
    <source>
        <dbReference type="EMBL" id="EFX03123.1"/>
    </source>
</evidence>
<dbReference type="GeneID" id="25976110"/>
<sequence length="769" mass="83672">MAAVTATAPSPASPPAIPARRRPVSLQLSEITTGEPGQLSVRTPATESVGMRLSPVSPVQECFQPENWAQPSSADIENSSEHVLTPPPGAGRDLTRAFNVSALSPQSPQNSSTKTYGIERPAPVASVAGRSRQIEDRPLPILNVRSVPESTERGNGPLRPLEAAVPGTDGTNTYGTAPMRPWGNDRNDLNRNVTVRSTATTSTSSFYGANDAPGFVDPSPKSSLEDGAFETQSVPQFQYQHEAFLPQSAGLPASAQQEQLLDDLRSASTPDLVSRASPSNRHLTPNSSNVRQSLLPRPHSSYSAYSDNGSHDRSSPGVYGGPQHRVPSSNSRKSPDTRSTSYADMLNLPYPQPAPSPINMNNVQLRNAIGSNASLLSTQKTLEMYRQNVKKTNDMSIQYPFAVFLISTAQEQGLNFDEPAKRKSSPHSARDQESPSVESDDVSPQELVREARSILQRLSNAGYPFAQYYLADGYASGLFSKGKEDYNAAFPLFVLAAKHGHAESAYRTALCYEFGWGCRKDPIKAIQYLRTAASKRHPGAMTRLGRACLSGDLGEKRYREGVKWMKLATEASDTIYNGAPFHLACMYETGYGADIFKDESYAAELFTQAAELGHPDASFRMGDAYEHGRLNCPRDPALSVHFYTGAAEHGHPAAMMGLCAWYMVGAEPVLERDEEEAYEWARRAADLGYAKAQYAAGYFTEMGIGCRRDILEANLWYVKAAESGEERAQQRLSAIRAAASGGNIPLDVEPTHKSKLKKKGSKEESCSIM</sequence>
<dbReference type="PANTHER" id="PTHR46430">
    <property type="entry name" value="PROTEIN SKT5-RELATED"/>
    <property type="match status" value="1"/>
</dbReference>
<reference evidence="3 4" key="1">
    <citation type="journal article" date="2011" name="Proc. Natl. Acad. Sci. U.S.A.">
        <title>Genome and transcriptome analyses of the mountain pine beetle-fungal symbiont Grosmannia clavigera, a lodgepole pine pathogen.</title>
        <authorList>
            <person name="DiGuistini S."/>
            <person name="Wang Y."/>
            <person name="Liao N.Y."/>
            <person name="Taylor G."/>
            <person name="Tanguay P."/>
            <person name="Feau N."/>
            <person name="Henrissat B."/>
            <person name="Chan S.K."/>
            <person name="Hesse-Orce U."/>
            <person name="Alamouti S.M."/>
            <person name="Tsui C.K.M."/>
            <person name="Docking R.T."/>
            <person name="Levasseur A."/>
            <person name="Haridas S."/>
            <person name="Robertson G."/>
            <person name="Birol I."/>
            <person name="Holt R.A."/>
            <person name="Marra M.A."/>
            <person name="Hamelin R.C."/>
            <person name="Hirst M."/>
            <person name="Jones S.J.M."/>
            <person name="Bohlmann J."/>
            <person name="Breuil C."/>
        </authorList>
    </citation>
    <scope>NUCLEOTIDE SEQUENCE [LARGE SCALE GENOMIC DNA]</scope>
    <source>
        <strain evidence="4">kw1407 / UAMH 11150</strain>
    </source>
</reference>
<dbReference type="InterPro" id="IPR011990">
    <property type="entry name" value="TPR-like_helical_dom_sf"/>
</dbReference>
<feature type="compositionally biased region" description="Low complexity" evidence="2">
    <location>
        <begin position="1"/>
        <end position="10"/>
    </location>
</feature>
<organism evidence="4">
    <name type="scientific">Grosmannia clavigera (strain kw1407 / UAMH 11150)</name>
    <name type="common">Blue stain fungus</name>
    <name type="synonym">Graphiocladiella clavigera</name>
    <dbReference type="NCBI Taxonomy" id="655863"/>
    <lineage>
        <taxon>Eukaryota</taxon>
        <taxon>Fungi</taxon>
        <taxon>Dikarya</taxon>
        <taxon>Ascomycota</taxon>
        <taxon>Pezizomycotina</taxon>
        <taxon>Sordariomycetes</taxon>
        <taxon>Sordariomycetidae</taxon>
        <taxon>Ophiostomatales</taxon>
        <taxon>Ophiostomataceae</taxon>
        <taxon>Leptographium</taxon>
    </lineage>
</organism>
<feature type="compositionally biased region" description="Polar residues" evidence="2">
    <location>
        <begin position="326"/>
        <end position="342"/>
    </location>
</feature>
<evidence type="ECO:0000256" key="2">
    <source>
        <dbReference type="SAM" id="MobiDB-lite"/>
    </source>
</evidence>
<dbReference type="Proteomes" id="UP000007796">
    <property type="component" value="Unassembled WGS sequence"/>
</dbReference>
<evidence type="ECO:0000313" key="4">
    <source>
        <dbReference type="Proteomes" id="UP000007796"/>
    </source>
</evidence>
<dbReference type="OrthoDB" id="272077at2759"/>
<dbReference type="InParanoid" id="F0XHD2"/>
<dbReference type="eggNOG" id="KOG1550">
    <property type="taxonomic scope" value="Eukaryota"/>
</dbReference>
<dbReference type="InterPro" id="IPR006597">
    <property type="entry name" value="Sel1-like"/>
</dbReference>
<feature type="region of interest" description="Disordered" evidence="2">
    <location>
        <begin position="418"/>
        <end position="445"/>
    </location>
</feature>
<dbReference type="HOGENOM" id="CLU_000288_126_2_1"/>
<dbReference type="AlphaFoldDB" id="F0XHD2"/>
<keyword evidence="4" id="KW-1185">Reference proteome</keyword>
<dbReference type="STRING" id="655863.F0XHD2"/>
<dbReference type="SUPFAM" id="SSF81901">
    <property type="entry name" value="HCP-like"/>
    <property type="match status" value="1"/>
</dbReference>
<gene>
    <name evidence="3" type="ORF">CMQ_3052</name>
</gene>
<name>F0XHD2_GROCL</name>
<dbReference type="PANTHER" id="PTHR46430:SF1">
    <property type="entry name" value="CHITIN SYNTHASE REGULATOR SKT5-RELATED"/>
    <property type="match status" value="1"/>
</dbReference>
<dbReference type="Pfam" id="PF08238">
    <property type="entry name" value="Sel1"/>
    <property type="match status" value="7"/>
</dbReference>
<protein>
    <submittedName>
        <fullName evidence="3">Chitin synthase activator</fullName>
    </submittedName>
</protein>